<dbReference type="InterPro" id="IPR010226">
    <property type="entry name" value="NADH_quinone_OxRdtase_chainI"/>
</dbReference>
<evidence type="ECO:0000256" key="5">
    <source>
        <dbReference type="ARBA" id="ARBA00022737"/>
    </source>
</evidence>
<evidence type="ECO:0000256" key="10">
    <source>
        <dbReference type="ARBA" id="ARBA00023075"/>
    </source>
</evidence>
<dbReference type="GO" id="GO:0048038">
    <property type="term" value="F:quinone binding"/>
    <property type="evidence" value="ECO:0007669"/>
    <property type="project" value="UniProtKB-KW"/>
</dbReference>
<dbReference type="PANTHER" id="PTHR10849:SF24">
    <property type="entry name" value="NADH-QUINONE OXIDOREDUCTASE SUBUNIT I 2"/>
    <property type="match status" value="1"/>
</dbReference>
<dbReference type="RefSeq" id="WP_015940387.1">
    <property type="nucleotide sequence ID" value="NC_011831.1"/>
</dbReference>
<dbReference type="EMBL" id="CP001337">
    <property type="protein sequence ID" value="ACL24528.1"/>
    <property type="molecule type" value="Genomic_DNA"/>
</dbReference>
<evidence type="ECO:0000256" key="9">
    <source>
        <dbReference type="ARBA" id="ARBA00023027"/>
    </source>
</evidence>
<evidence type="ECO:0000256" key="2">
    <source>
        <dbReference type="ARBA" id="ARBA00022485"/>
    </source>
</evidence>
<dbReference type="STRING" id="326427.Cagg_1627"/>
<dbReference type="GO" id="GO:0016651">
    <property type="term" value="F:oxidoreductase activity, acting on NAD(P)H"/>
    <property type="evidence" value="ECO:0007669"/>
    <property type="project" value="InterPro"/>
</dbReference>
<evidence type="ECO:0000256" key="12">
    <source>
        <dbReference type="SAM" id="MobiDB-lite"/>
    </source>
</evidence>
<keyword evidence="4" id="KW-0479">Metal-binding</keyword>
<keyword evidence="15" id="KW-1185">Reference proteome</keyword>
<keyword evidence="1" id="KW-1003">Cell membrane</keyword>
<keyword evidence="5" id="KW-0677">Repeat</keyword>
<sequence>MTVPPFEIEIPHGRVIEVQRDDTRVRRGGGLLRGMAVIWKHWKESFKLNRSYSQIHGTFTIQYPEERARIPETYRNMPILLYDDETGHELCTSCFQCERICPPQVIHMTQAKDPATGKPVPAVAEFIIEYDACMSCGFCAEVCPFDAIKMDHEFELSTDDHARLTVHKEQLNRPISYYAKIAPTMWAEVRESALKKLQGNIRRRPDVIGIAPHLTERIAARRAELAAQAAQTTPVAPSDQATPPTTEGRKLTPEEKAAKLAAIRAAKGAQAGDGASPATESAPPTDKAAKLAAIRAANAAKRAAAGESTTPAATEPPAAPPTDKAAKLAAIRAANAAKRAAAGESTTPAATEPPAAPPTDKAARLAAIRAANAAKRAAAGESTTPAATEPPAEPSAAPPTDKAARLAAIRAANAAKKQQSGDESSS</sequence>
<keyword evidence="7" id="KW-0408">Iron</keyword>
<feature type="compositionally biased region" description="Low complexity" evidence="12">
    <location>
        <begin position="398"/>
        <end position="415"/>
    </location>
</feature>
<feature type="region of interest" description="Disordered" evidence="12">
    <location>
        <begin position="337"/>
        <end position="426"/>
    </location>
</feature>
<organism evidence="14 15">
    <name type="scientific">Chloroflexus aggregans (strain MD-66 / DSM 9485)</name>
    <dbReference type="NCBI Taxonomy" id="326427"/>
    <lineage>
        <taxon>Bacteria</taxon>
        <taxon>Bacillati</taxon>
        <taxon>Chloroflexota</taxon>
        <taxon>Chloroflexia</taxon>
        <taxon>Chloroflexales</taxon>
        <taxon>Chloroflexineae</taxon>
        <taxon>Chloroflexaceae</taxon>
        <taxon>Chloroflexus</taxon>
    </lineage>
</organism>
<dbReference type="PROSITE" id="PS00198">
    <property type="entry name" value="4FE4S_FER_1"/>
    <property type="match status" value="1"/>
</dbReference>
<feature type="compositionally biased region" description="Polar residues" evidence="12">
    <location>
        <begin position="416"/>
        <end position="426"/>
    </location>
</feature>
<gene>
    <name evidence="14" type="ordered locus">Cagg_1627</name>
</gene>
<evidence type="ECO:0000256" key="6">
    <source>
        <dbReference type="ARBA" id="ARBA00022967"/>
    </source>
</evidence>
<feature type="domain" description="4Fe-4S ferredoxin-type" evidence="13">
    <location>
        <begin position="124"/>
        <end position="153"/>
    </location>
</feature>
<evidence type="ECO:0000256" key="8">
    <source>
        <dbReference type="ARBA" id="ARBA00023014"/>
    </source>
</evidence>
<dbReference type="InterPro" id="IPR017900">
    <property type="entry name" value="4Fe4S_Fe_S_CS"/>
</dbReference>
<keyword evidence="6" id="KW-1278">Translocase</keyword>
<evidence type="ECO:0000256" key="1">
    <source>
        <dbReference type="ARBA" id="ARBA00022475"/>
    </source>
</evidence>
<dbReference type="Gene3D" id="3.30.70.3270">
    <property type="match status" value="1"/>
</dbReference>
<dbReference type="Pfam" id="PF12838">
    <property type="entry name" value="Fer4_7"/>
    <property type="match status" value="1"/>
</dbReference>
<feature type="compositionally biased region" description="Low complexity" evidence="12">
    <location>
        <begin position="225"/>
        <end position="237"/>
    </location>
</feature>
<dbReference type="GO" id="GO:0051539">
    <property type="term" value="F:4 iron, 4 sulfur cluster binding"/>
    <property type="evidence" value="ECO:0007669"/>
    <property type="project" value="UniProtKB-KW"/>
</dbReference>
<evidence type="ECO:0000256" key="4">
    <source>
        <dbReference type="ARBA" id="ARBA00022723"/>
    </source>
</evidence>
<keyword evidence="10" id="KW-0830">Ubiquinone</keyword>
<dbReference type="AlphaFoldDB" id="B8GA13"/>
<feature type="compositionally biased region" description="Low complexity" evidence="12">
    <location>
        <begin position="337"/>
        <end position="390"/>
    </location>
</feature>
<dbReference type="PROSITE" id="PS51379">
    <property type="entry name" value="4FE4S_FER_2"/>
    <property type="match status" value="2"/>
</dbReference>
<accession>B8GA13</accession>
<keyword evidence="3" id="KW-0874">Quinone</keyword>
<keyword evidence="11" id="KW-0472">Membrane</keyword>
<dbReference type="InterPro" id="IPR017896">
    <property type="entry name" value="4Fe4S_Fe-S-bd"/>
</dbReference>
<dbReference type="eggNOG" id="COG1143">
    <property type="taxonomic scope" value="Bacteria"/>
</dbReference>
<dbReference type="GO" id="GO:0046872">
    <property type="term" value="F:metal ion binding"/>
    <property type="evidence" value="ECO:0007669"/>
    <property type="project" value="UniProtKB-KW"/>
</dbReference>
<feature type="region of interest" description="Disordered" evidence="12">
    <location>
        <begin position="301"/>
        <end position="325"/>
    </location>
</feature>
<evidence type="ECO:0000313" key="15">
    <source>
        <dbReference type="Proteomes" id="UP000002508"/>
    </source>
</evidence>
<dbReference type="KEGG" id="cag:Cagg_1627"/>
<keyword evidence="2" id="KW-0004">4Fe-4S</keyword>
<keyword evidence="9" id="KW-0520">NAD</keyword>
<reference evidence="14" key="1">
    <citation type="submission" date="2008-12" db="EMBL/GenBank/DDBJ databases">
        <title>Complete sequence of Chloroflexus aggregans DSM 9485.</title>
        <authorList>
            <consortium name="US DOE Joint Genome Institute"/>
            <person name="Lucas S."/>
            <person name="Copeland A."/>
            <person name="Lapidus A."/>
            <person name="Glavina del Rio T."/>
            <person name="Dalin E."/>
            <person name="Tice H."/>
            <person name="Pitluck S."/>
            <person name="Foster B."/>
            <person name="Larimer F."/>
            <person name="Land M."/>
            <person name="Hauser L."/>
            <person name="Kyrpides N."/>
            <person name="Mikhailova N."/>
            <person name="Bryant D."/>
            <person name="Richardson P."/>
        </authorList>
    </citation>
    <scope>NUCLEOTIDE SEQUENCE</scope>
    <source>
        <strain evidence="14">DSM 9485</strain>
    </source>
</reference>
<dbReference type="Proteomes" id="UP000002508">
    <property type="component" value="Chromosome"/>
</dbReference>
<evidence type="ECO:0000256" key="3">
    <source>
        <dbReference type="ARBA" id="ARBA00022719"/>
    </source>
</evidence>
<dbReference type="OrthoDB" id="9803192at2"/>
<feature type="compositionally biased region" description="Basic and acidic residues" evidence="12">
    <location>
        <begin position="247"/>
        <end position="258"/>
    </location>
</feature>
<feature type="compositionally biased region" description="Low complexity" evidence="12">
    <location>
        <begin position="259"/>
        <end position="270"/>
    </location>
</feature>
<protein>
    <submittedName>
        <fullName evidence="14">4Fe-4S ferredoxin iron-sulfur binding domain protein</fullName>
    </submittedName>
</protein>
<dbReference type="GO" id="GO:0016020">
    <property type="term" value="C:membrane"/>
    <property type="evidence" value="ECO:0007669"/>
    <property type="project" value="InterPro"/>
</dbReference>
<evidence type="ECO:0000313" key="14">
    <source>
        <dbReference type="EMBL" id="ACL24528.1"/>
    </source>
</evidence>
<evidence type="ECO:0000256" key="11">
    <source>
        <dbReference type="ARBA" id="ARBA00023136"/>
    </source>
</evidence>
<keyword evidence="8" id="KW-0411">Iron-sulfur</keyword>
<feature type="region of interest" description="Disordered" evidence="12">
    <location>
        <begin position="225"/>
        <end position="289"/>
    </location>
</feature>
<evidence type="ECO:0000259" key="13">
    <source>
        <dbReference type="PROSITE" id="PS51379"/>
    </source>
</evidence>
<evidence type="ECO:0000256" key="7">
    <source>
        <dbReference type="ARBA" id="ARBA00023004"/>
    </source>
</evidence>
<dbReference type="SUPFAM" id="SSF54862">
    <property type="entry name" value="4Fe-4S ferredoxins"/>
    <property type="match status" value="1"/>
</dbReference>
<dbReference type="HOGENOM" id="CLU_715403_0_0_0"/>
<proteinExistence type="predicted"/>
<dbReference type="PANTHER" id="PTHR10849">
    <property type="entry name" value="NADH DEHYDROGENASE UBIQUINONE IRON-SULFUR PROTEIN 8, MITOCHONDRIAL"/>
    <property type="match status" value="1"/>
</dbReference>
<name>B8GA13_CHLAD</name>
<feature type="domain" description="4Fe-4S ferredoxin-type" evidence="13">
    <location>
        <begin position="82"/>
        <end position="111"/>
    </location>
</feature>